<dbReference type="GO" id="GO:0160105">
    <property type="term" value="F:tRNA (adenine(22)-N1)-methyltransferase activity"/>
    <property type="evidence" value="ECO:0007669"/>
    <property type="project" value="InterPro"/>
</dbReference>
<reference evidence="1 2" key="1">
    <citation type="journal article" date="2017" name="Int. J. Syst. Evol. Microbiol.">
        <title>Bacillus notoginsengisoli sp. nov., a novel bacterium isolated from the rhizosphere of Panax notoginseng.</title>
        <authorList>
            <person name="Zhang M.Y."/>
            <person name="Cheng J."/>
            <person name="Cai Y."/>
            <person name="Zhang T.Y."/>
            <person name="Wu Y.Y."/>
            <person name="Manikprabhu D."/>
            <person name="Li W.J."/>
            <person name="Zhang Y.X."/>
        </authorList>
    </citation>
    <scope>NUCLEOTIDE SEQUENCE [LARGE SCALE GENOMIC DNA]</scope>
    <source>
        <strain evidence="1 2">JCM 30743</strain>
    </source>
</reference>
<dbReference type="Proteomes" id="UP000284416">
    <property type="component" value="Unassembled WGS sequence"/>
</dbReference>
<dbReference type="Gene3D" id="1.10.287.1890">
    <property type="match status" value="1"/>
</dbReference>
<dbReference type="RefSeq" id="WP_118920407.1">
    <property type="nucleotide sequence ID" value="NZ_QWEG01000005.1"/>
</dbReference>
<dbReference type="PIRSF" id="PIRSF018637">
    <property type="entry name" value="TrmK"/>
    <property type="match status" value="1"/>
</dbReference>
<dbReference type="OrthoDB" id="5881184at2"/>
<evidence type="ECO:0000313" key="2">
    <source>
        <dbReference type="Proteomes" id="UP000284416"/>
    </source>
</evidence>
<protein>
    <submittedName>
        <fullName evidence="1">tRNA (Adenine-N(1))-methyltransferase</fullName>
    </submittedName>
</protein>
<dbReference type="InterPro" id="IPR006901">
    <property type="entry name" value="TrmK"/>
</dbReference>
<gene>
    <name evidence="1" type="ORF">D1B31_08790</name>
</gene>
<dbReference type="Pfam" id="PF04816">
    <property type="entry name" value="TrmK"/>
    <property type="match status" value="1"/>
</dbReference>
<keyword evidence="1" id="KW-0489">Methyltransferase</keyword>
<dbReference type="EMBL" id="QWEG01000005">
    <property type="protein sequence ID" value="RHW41033.1"/>
    <property type="molecule type" value="Genomic_DNA"/>
</dbReference>
<dbReference type="Gene3D" id="3.40.50.150">
    <property type="entry name" value="Vaccinia Virus protein VP39"/>
    <property type="match status" value="1"/>
</dbReference>
<name>A0A417YUQ9_9BACI</name>
<keyword evidence="2" id="KW-1185">Reference proteome</keyword>
<dbReference type="GO" id="GO:0032259">
    <property type="term" value="P:methylation"/>
    <property type="evidence" value="ECO:0007669"/>
    <property type="project" value="UniProtKB-KW"/>
</dbReference>
<dbReference type="InterPro" id="IPR029063">
    <property type="entry name" value="SAM-dependent_MTases_sf"/>
</dbReference>
<dbReference type="PANTHER" id="PTHR38451">
    <property type="entry name" value="TRNA (ADENINE(22)-N(1))-METHYLTRANSFERASE"/>
    <property type="match status" value="1"/>
</dbReference>
<keyword evidence="1" id="KW-0808">Transferase</keyword>
<dbReference type="PANTHER" id="PTHR38451:SF1">
    <property type="entry name" value="TRNA (ADENINE(22)-N(1))-METHYLTRANSFERASE"/>
    <property type="match status" value="1"/>
</dbReference>
<evidence type="ECO:0000313" key="1">
    <source>
        <dbReference type="EMBL" id="RHW41033.1"/>
    </source>
</evidence>
<proteinExistence type="predicted"/>
<sequence>MNAQQLSKRLAAVAAFVPKGAKLADIGSDHAYLPCYLAKRELISSAVAGEVVEGPFLSAQTQVQAEGLRDIIKVKMGNGLEVIQPGEADCITIAGMGGTLITEILEAGKAKLGGVNRLILQPNISAISIREWLYNHGWELIEEAILEEDGKIYEILSAEKGNPRKPYGENELEKGLLFGPFLLKSKNEAFIKKWTLEKENWQRIARELDKAKATEETDKKREEILRKIRLTEEVLND</sequence>
<comment type="caution">
    <text evidence="1">The sequence shown here is derived from an EMBL/GenBank/DDBJ whole genome shotgun (WGS) entry which is preliminary data.</text>
</comment>
<dbReference type="SUPFAM" id="SSF53335">
    <property type="entry name" value="S-adenosyl-L-methionine-dependent methyltransferases"/>
    <property type="match status" value="1"/>
</dbReference>
<dbReference type="AlphaFoldDB" id="A0A417YUQ9"/>
<accession>A0A417YUQ9</accession>
<organism evidence="1 2">
    <name type="scientific">Neobacillus notoginsengisoli</name>
    <dbReference type="NCBI Taxonomy" id="1578198"/>
    <lineage>
        <taxon>Bacteria</taxon>
        <taxon>Bacillati</taxon>
        <taxon>Bacillota</taxon>
        <taxon>Bacilli</taxon>
        <taxon>Bacillales</taxon>
        <taxon>Bacillaceae</taxon>
        <taxon>Neobacillus</taxon>
    </lineage>
</organism>